<evidence type="ECO:0000313" key="3">
    <source>
        <dbReference type="Proteomes" id="UP000294902"/>
    </source>
</evidence>
<keyword evidence="1" id="KW-0472">Membrane</keyword>
<dbReference type="OrthoDB" id="2085682at2"/>
<dbReference type="RefSeq" id="WP_132251428.1">
    <property type="nucleotide sequence ID" value="NZ_SMAL01000003.1"/>
</dbReference>
<keyword evidence="1" id="KW-0812">Transmembrane</keyword>
<accession>A0A4R3MS22</accession>
<evidence type="ECO:0000313" key="2">
    <source>
        <dbReference type="EMBL" id="TCT15597.1"/>
    </source>
</evidence>
<dbReference type="AlphaFoldDB" id="A0A4R3MS22"/>
<dbReference type="Proteomes" id="UP000294902">
    <property type="component" value="Unassembled WGS sequence"/>
</dbReference>
<keyword evidence="1" id="KW-1133">Transmembrane helix</keyword>
<evidence type="ECO:0000256" key="1">
    <source>
        <dbReference type="SAM" id="Phobius"/>
    </source>
</evidence>
<keyword evidence="3" id="KW-1185">Reference proteome</keyword>
<reference evidence="2 3" key="1">
    <citation type="submission" date="2019-03" db="EMBL/GenBank/DDBJ databases">
        <title>Genomic Encyclopedia of Type Strains, Phase IV (KMG-IV): sequencing the most valuable type-strain genomes for metagenomic binning, comparative biology and taxonomic classification.</title>
        <authorList>
            <person name="Goeker M."/>
        </authorList>
    </citation>
    <scope>NUCLEOTIDE SEQUENCE [LARGE SCALE GENOMIC DNA]</scope>
    <source>
        <strain evidence="2 3">DSM 24629</strain>
    </source>
</reference>
<gene>
    <name evidence="2" type="ORF">EDC18_103305</name>
</gene>
<name>A0A4R3MS22_9FIRM</name>
<feature type="transmembrane region" description="Helical" evidence="1">
    <location>
        <begin position="7"/>
        <end position="26"/>
    </location>
</feature>
<protein>
    <submittedName>
        <fullName evidence="2">Uncharacterized protein</fullName>
    </submittedName>
</protein>
<sequence>MVNIKKRYVSILLISILVIAFFYHNYISSEFTMVSTAAFKKDSIKLNEEYYLGYSLKWEGIVKPTINYIELRMSDGTILSDNDKYLSVNVFIDESNNTGALKSESVAKYLPKYSNPENFRVKNNRITIVLNINRKKEDYMDVRKIMISYNLFGLEKKQTFDIYTIVP</sequence>
<organism evidence="2 3">
    <name type="scientific">Natranaerovirga pectinivora</name>
    <dbReference type="NCBI Taxonomy" id="682400"/>
    <lineage>
        <taxon>Bacteria</taxon>
        <taxon>Bacillati</taxon>
        <taxon>Bacillota</taxon>
        <taxon>Clostridia</taxon>
        <taxon>Lachnospirales</taxon>
        <taxon>Natranaerovirgaceae</taxon>
        <taxon>Natranaerovirga</taxon>
    </lineage>
</organism>
<comment type="caution">
    <text evidence="2">The sequence shown here is derived from an EMBL/GenBank/DDBJ whole genome shotgun (WGS) entry which is preliminary data.</text>
</comment>
<dbReference type="EMBL" id="SMAL01000003">
    <property type="protein sequence ID" value="TCT15597.1"/>
    <property type="molecule type" value="Genomic_DNA"/>
</dbReference>
<proteinExistence type="predicted"/>